<reference evidence="1" key="1">
    <citation type="submission" date="2018-05" db="EMBL/GenBank/DDBJ databases">
        <title>Draft genome of Mucuna pruriens seed.</title>
        <authorList>
            <person name="Nnadi N.E."/>
            <person name="Vos R."/>
            <person name="Hasami M.H."/>
            <person name="Devisetty U.K."/>
            <person name="Aguiy J.C."/>
        </authorList>
    </citation>
    <scope>NUCLEOTIDE SEQUENCE [LARGE SCALE GENOMIC DNA]</scope>
    <source>
        <strain evidence="1">JCA_2017</strain>
    </source>
</reference>
<dbReference type="OrthoDB" id="414945at2759"/>
<accession>A0A371ELN6</accession>
<dbReference type="CDD" id="cd09272">
    <property type="entry name" value="RNase_HI_RT_Ty1"/>
    <property type="match status" value="1"/>
</dbReference>
<organism evidence="1 2">
    <name type="scientific">Mucuna pruriens</name>
    <name type="common">Velvet bean</name>
    <name type="synonym">Dolichos pruriens</name>
    <dbReference type="NCBI Taxonomy" id="157652"/>
    <lineage>
        <taxon>Eukaryota</taxon>
        <taxon>Viridiplantae</taxon>
        <taxon>Streptophyta</taxon>
        <taxon>Embryophyta</taxon>
        <taxon>Tracheophyta</taxon>
        <taxon>Spermatophyta</taxon>
        <taxon>Magnoliopsida</taxon>
        <taxon>eudicotyledons</taxon>
        <taxon>Gunneridae</taxon>
        <taxon>Pentapetalae</taxon>
        <taxon>rosids</taxon>
        <taxon>fabids</taxon>
        <taxon>Fabales</taxon>
        <taxon>Fabaceae</taxon>
        <taxon>Papilionoideae</taxon>
        <taxon>50 kb inversion clade</taxon>
        <taxon>NPAAA clade</taxon>
        <taxon>indigoferoid/millettioid clade</taxon>
        <taxon>Phaseoleae</taxon>
        <taxon>Mucuna</taxon>
    </lineage>
</organism>
<sequence length="87" mass="10162">MSSTETEYCAMFVACSKIIWLHGLLIKLRFPQAQPIPLHAENTSAIQIATNPVYHEQMKHIKRMIVESLVYHMSQYLFKQLIFLLKV</sequence>
<dbReference type="Proteomes" id="UP000257109">
    <property type="component" value="Unassembled WGS sequence"/>
</dbReference>
<evidence type="ECO:0000313" key="1">
    <source>
        <dbReference type="EMBL" id="RDX66963.1"/>
    </source>
</evidence>
<evidence type="ECO:0000313" key="2">
    <source>
        <dbReference type="Proteomes" id="UP000257109"/>
    </source>
</evidence>
<dbReference type="PANTHER" id="PTHR11439">
    <property type="entry name" value="GAG-POL-RELATED RETROTRANSPOSON"/>
    <property type="match status" value="1"/>
</dbReference>
<proteinExistence type="predicted"/>
<gene>
    <name evidence="1" type="primary">GIP</name>
    <name evidence="1" type="ORF">CR513_54217</name>
</gene>
<dbReference type="PANTHER" id="PTHR11439:SF497">
    <property type="entry name" value="CYSTEINE-RICH RLK (RECEPTOR-LIKE PROTEIN KINASE) 8"/>
    <property type="match status" value="1"/>
</dbReference>
<name>A0A371ELN6_MUCPR</name>
<dbReference type="EMBL" id="QJKJ01013181">
    <property type="protein sequence ID" value="RDX66963.1"/>
    <property type="molecule type" value="Genomic_DNA"/>
</dbReference>
<dbReference type="AlphaFoldDB" id="A0A371ELN6"/>
<feature type="non-terminal residue" evidence="1">
    <location>
        <position position="1"/>
    </location>
</feature>
<protein>
    <submittedName>
        <fullName evidence="1">Copia protein</fullName>
    </submittedName>
</protein>
<keyword evidence="2" id="KW-1185">Reference proteome</keyword>
<comment type="caution">
    <text evidence="1">The sequence shown here is derived from an EMBL/GenBank/DDBJ whole genome shotgun (WGS) entry which is preliminary data.</text>
</comment>